<gene>
    <name evidence="2" type="ORF">GH811_15780</name>
</gene>
<evidence type="ECO:0000259" key="1">
    <source>
        <dbReference type="PROSITE" id="PS50123"/>
    </source>
</evidence>
<dbReference type="InterPro" id="IPR050903">
    <property type="entry name" value="Bact_Chemotaxis_MeTrfase"/>
</dbReference>
<protein>
    <submittedName>
        <fullName evidence="2">Chemotaxis protein CheR</fullName>
    </submittedName>
</protein>
<dbReference type="InterPro" id="IPR029063">
    <property type="entry name" value="SAM-dependent_MTases_sf"/>
</dbReference>
<proteinExistence type="predicted"/>
<name>A0ABR6Z0S2_9FIRM</name>
<dbReference type="Proteomes" id="UP000622405">
    <property type="component" value="Unassembled WGS sequence"/>
</dbReference>
<dbReference type="PANTHER" id="PTHR24422">
    <property type="entry name" value="CHEMOTAXIS PROTEIN METHYLTRANSFERASE"/>
    <property type="match status" value="1"/>
</dbReference>
<accession>A0ABR6Z0S2</accession>
<dbReference type="SMART" id="SM00138">
    <property type="entry name" value="MeTrc"/>
    <property type="match status" value="1"/>
</dbReference>
<evidence type="ECO:0000313" key="2">
    <source>
        <dbReference type="EMBL" id="MBC3901077.1"/>
    </source>
</evidence>
<evidence type="ECO:0000313" key="3">
    <source>
        <dbReference type="Proteomes" id="UP000622405"/>
    </source>
</evidence>
<dbReference type="EMBL" id="WJBE01000020">
    <property type="protein sequence ID" value="MBC3901077.1"/>
    <property type="molecule type" value="Genomic_DNA"/>
</dbReference>
<comment type="caution">
    <text evidence="2">The sequence shown here is derived from an EMBL/GenBank/DDBJ whole genome shotgun (WGS) entry which is preliminary data.</text>
</comment>
<reference evidence="2 3" key="1">
    <citation type="journal article" date="2020" name="mSystems">
        <title>Defining Genomic and Predicted Metabolic Features of the Acetobacterium Genus.</title>
        <authorList>
            <person name="Ross D.E."/>
            <person name="Marshall C.W."/>
            <person name="Gulliver D."/>
            <person name="May H.D."/>
            <person name="Norman R.S."/>
        </authorList>
    </citation>
    <scope>NUCLEOTIDE SEQUENCE [LARGE SCALE GENOMIC DNA]</scope>
    <source>
        <strain evidence="2 3">DSM 4132</strain>
    </source>
</reference>
<dbReference type="PRINTS" id="PR00996">
    <property type="entry name" value="CHERMTFRASE"/>
</dbReference>
<organism evidence="2 3">
    <name type="scientific">Acetobacterium malicum</name>
    <dbReference type="NCBI Taxonomy" id="52692"/>
    <lineage>
        <taxon>Bacteria</taxon>
        <taxon>Bacillati</taxon>
        <taxon>Bacillota</taxon>
        <taxon>Clostridia</taxon>
        <taxon>Eubacteriales</taxon>
        <taxon>Eubacteriaceae</taxon>
        <taxon>Acetobacterium</taxon>
    </lineage>
</organism>
<keyword evidence="3" id="KW-1185">Reference proteome</keyword>
<dbReference type="RefSeq" id="WP_186895164.1">
    <property type="nucleotide sequence ID" value="NZ_WJBE01000020.1"/>
</dbReference>
<dbReference type="SUPFAM" id="SSF53335">
    <property type="entry name" value="S-adenosyl-L-methionine-dependent methyltransferases"/>
    <property type="match status" value="1"/>
</dbReference>
<dbReference type="Pfam" id="PF01739">
    <property type="entry name" value="CheR"/>
    <property type="match status" value="1"/>
</dbReference>
<dbReference type="Gene3D" id="3.40.50.150">
    <property type="entry name" value="Vaccinia Virus protein VP39"/>
    <property type="match status" value="1"/>
</dbReference>
<dbReference type="InterPro" id="IPR000780">
    <property type="entry name" value="CheR_MeTrfase"/>
</dbReference>
<dbReference type="PANTHER" id="PTHR24422:SF10">
    <property type="entry name" value="CHEMOTAXIS PROTEIN METHYLTRANSFERASE 2"/>
    <property type="match status" value="1"/>
</dbReference>
<dbReference type="PROSITE" id="PS50123">
    <property type="entry name" value="CHER"/>
    <property type="match status" value="1"/>
</dbReference>
<dbReference type="InterPro" id="IPR022642">
    <property type="entry name" value="CheR_C"/>
</dbReference>
<sequence>MAFTYFFRDLHTLELICDHAIPDLRSKAELKIWDAGCAMGPEPYTLAMLLRDRMDQLDFEKVKIQATDIDGSDLFDKIILAAEYPREQVQRIPAEIFEKYFIKVEKRDSYQLTAEIRGAVTFQKHDLLTLNNIGKDFGLILCKNVLLHFNEQERINVIRMFDEALTEGGYLAMEQTQKLPAELEHKFEPVVSNARIYRKRRH</sequence>
<feature type="domain" description="CheR-type methyltransferase" evidence="1">
    <location>
        <begin position="1"/>
        <end position="200"/>
    </location>
</feature>